<organism evidence="2 3">
    <name type="scientific">Vanilla planifolia</name>
    <name type="common">Vanilla</name>
    <dbReference type="NCBI Taxonomy" id="51239"/>
    <lineage>
        <taxon>Eukaryota</taxon>
        <taxon>Viridiplantae</taxon>
        <taxon>Streptophyta</taxon>
        <taxon>Embryophyta</taxon>
        <taxon>Tracheophyta</taxon>
        <taxon>Spermatophyta</taxon>
        <taxon>Magnoliopsida</taxon>
        <taxon>Liliopsida</taxon>
        <taxon>Asparagales</taxon>
        <taxon>Orchidaceae</taxon>
        <taxon>Vanilloideae</taxon>
        <taxon>Vanilleae</taxon>
        <taxon>Vanilla</taxon>
    </lineage>
</organism>
<protein>
    <submittedName>
        <fullName evidence="2">Uncharacterized protein</fullName>
    </submittedName>
</protein>
<evidence type="ECO:0000313" key="3">
    <source>
        <dbReference type="Proteomes" id="UP000639772"/>
    </source>
</evidence>
<gene>
    <name evidence="2" type="ORF">HPP92_022411</name>
</gene>
<evidence type="ECO:0000256" key="1">
    <source>
        <dbReference type="SAM" id="MobiDB-lite"/>
    </source>
</evidence>
<feature type="compositionally biased region" description="Polar residues" evidence="1">
    <location>
        <begin position="55"/>
        <end position="68"/>
    </location>
</feature>
<reference evidence="2 3" key="1">
    <citation type="journal article" date="2020" name="Nat. Food">
        <title>A phased Vanilla planifolia genome enables genetic improvement of flavour and production.</title>
        <authorList>
            <person name="Hasing T."/>
            <person name="Tang H."/>
            <person name="Brym M."/>
            <person name="Khazi F."/>
            <person name="Huang T."/>
            <person name="Chambers A.H."/>
        </authorList>
    </citation>
    <scope>NUCLEOTIDE SEQUENCE [LARGE SCALE GENOMIC DNA]</scope>
    <source>
        <tissue evidence="2">Leaf</tissue>
    </source>
</reference>
<comment type="caution">
    <text evidence="2">The sequence shown here is derived from an EMBL/GenBank/DDBJ whole genome shotgun (WGS) entry which is preliminary data.</text>
</comment>
<sequence length="309" mass="34569">MAIFIKAGNLVYKKELLIGMKDGTNLTNDDELAKADDEDGLTKASPVSPGKSAIDSPSQGSTSPQHTQMTEKERLYLAKNINERFYLIEDTLQDGCKLVRFKSVQVKGSFLKHIIEKQKLHLVKDVESSNFFHETVYDWGRQDSFNVSGEFDHNPRRADSPSAASVFGKEKGPFFDSVPSTPLFPSSFSPRFNEGPSDDHSFDSLTRFDSFATHDSLFPSPLRNSSDPFARFDSFNSTADTPREFSRFDSIRSTTEPRRATLARFDSIGSTAEHSRGFSFDDSDPFGSGPFRPSENHASNSTTDYWSSF</sequence>
<dbReference type="OrthoDB" id="524326at2759"/>
<name>A0A835PUQ0_VANPL</name>
<accession>A0A835PUQ0</accession>
<feature type="region of interest" description="Disordered" evidence="1">
    <location>
        <begin position="272"/>
        <end position="309"/>
    </location>
</feature>
<evidence type="ECO:0000313" key="2">
    <source>
        <dbReference type="EMBL" id="KAG0459283.1"/>
    </source>
</evidence>
<feature type="region of interest" description="Disordered" evidence="1">
    <location>
        <begin position="28"/>
        <end position="70"/>
    </location>
</feature>
<dbReference type="AlphaFoldDB" id="A0A835PUQ0"/>
<proteinExistence type="predicted"/>
<dbReference type="EMBL" id="JADCNM010000012">
    <property type="protein sequence ID" value="KAG0459283.1"/>
    <property type="molecule type" value="Genomic_DNA"/>
</dbReference>
<dbReference type="Proteomes" id="UP000639772">
    <property type="component" value="Chromosome 12"/>
</dbReference>
<feature type="compositionally biased region" description="Polar residues" evidence="1">
    <location>
        <begin position="296"/>
        <end position="309"/>
    </location>
</feature>